<feature type="compositionally biased region" description="Pro residues" evidence="3">
    <location>
        <begin position="883"/>
        <end position="892"/>
    </location>
</feature>
<organism evidence="5 6">
    <name type="scientific">Takifugu rubripes</name>
    <name type="common">Japanese pufferfish</name>
    <name type="synonym">Fugu rubripes</name>
    <dbReference type="NCBI Taxonomy" id="31033"/>
    <lineage>
        <taxon>Eukaryota</taxon>
        <taxon>Metazoa</taxon>
        <taxon>Chordata</taxon>
        <taxon>Craniata</taxon>
        <taxon>Vertebrata</taxon>
        <taxon>Euteleostomi</taxon>
        <taxon>Actinopterygii</taxon>
        <taxon>Neopterygii</taxon>
        <taxon>Teleostei</taxon>
        <taxon>Neoteleostei</taxon>
        <taxon>Acanthomorphata</taxon>
        <taxon>Eupercaria</taxon>
        <taxon>Tetraodontiformes</taxon>
        <taxon>Tetradontoidea</taxon>
        <taxon>Tetraodontidae</taxon>
        <taxon>Takifugu</taxon>
    </lineage>
</organism>
<feature type="region of interest" description="Disordered" evidence="3">
    <location>
        <begin position="451"/>
        <end position="488"/>
    </location>
</feature>
<name>A0A674MSP6_TAKRU</name>
<feature type="compositionally biased region" description="Polar residues" evidence="3">
    <location>
        <begin position="186"/>
        <end position="198"/>
    </location>
</feature>
<evidence type="ECO:0000313" key="5">
    <source>
        <dbReference type="Ensembl" id="ENSTRUP00000064045.1"/>
    </source>
</evidence>
<keyword evidence="1 2" id="KW-0175">Coiled coil</keyword>
<feature type="domain" description="Actin interacting protein 3-like C-terminal" evidence="4">
    <location>
        <begin position="84"/>
        <end position="158"/>
    </location>
</feature>
<feature type="compositionally biased region" description="Basic and acidic residues" evidence="3">
    <location>
        <begin position="376"/>
        <end position="385"/>
    </location>
</feature>
<dbReference type="InterPro" id="IPR022782">
    <property type="entry name" value="AIP3-like_C"/>
</dbReference>
<dbReference type="GO" id="GO:0061001">
    <property type="term" value="P:regulation of dendritic spine morphogenesis"/>
    <property type="evidence" value="ECO:0007669"/>
    <property type="project" value="TreeGrafter"/>
</dbReference>
<reference evidence="5" key="3">
    <citation type="submission" date="2025-09" db="UniProtKB">
        <authorList>
            <consortium name="Ensembl"/>
        </authorList>
    </citation>
    <scope>IDENTIFICATION</scope>
</reference>
<dbReference type="PANTHER" id="PTHR22741">
    <property type="entry name" value="P140CAP/SNIP-RELATED"/>
    <property type="match status" value="1"/>
</dbReference>
<feature type="compositionally biased region" description="Polar residues" evidence="3">
    <location>
        <begin position="828"/>
        <end position="843"/>
    </location>
</feature>
<dbReference type="Gene3D" id="1.20.58.1540">
    <property type="entry name" value="Actin interacting protein 3, C-terminal domain"/>
    <property type="match status" value="1"/>
</dbReference>
<gene>
    <name evidence="5" type="primary">srcin1a</name>
</gene>
<evidence type="ECO:0000256" key="2">
    <source>
        <dbReference type="SAM" id="Coils"/>
    </source>
</evidence>
<evidence type="ECO:0000313" key="6">
    <source>
        <dbReference type="Proteomes" id="UP000005226"/>
    </source>
</evidence>
<dbReference type="AlphaFoldDB" id="A0A674MSP6"/>
<feature type="coiled-coil region" evidence="2">
    <location>
        <begin position="577"/>
        <end position="630"/>
    </location>
</feature>
<feature type="compositionally biased region" description="Basic and acidic residues" evidence="3">
    <location>
        <begin position="950"/>
        <end position="964"/>
    </location>
</feature>
<reference evidence="5" key="2">
    <citation type="submission" date="2025-08" db="UniProtKB">
        <authorList>
            <consortium name="Ensembl"/>
        </authorList>
    </citation>
    <scope>IDENTIFICATION</scope>
</reference>
<feature type="compositionally biased region" description="Basic and acidic residues" evidence="3">
    <location>
        <begin position="454"/>
        <end position="464"/>
    </location>
</feature>
<dbReference type="GO" id="GO:0015629">
    <property type="term" value="C:actin cytoskeleton"/>
    <property type="evidence" value="ECO:0007669"/>
    <property type="project" value="TreeGrafter"/>
</dbReference>
<dbReference type="InterPro" id="IPR051825">
    <property type="entry name" value="SRCIN1"/>
</dbReference>
<evidence type="ECO:0000256" key="3">
    <source>
        <dbReference type="SAM" id="MobiDB-lite"/>
    </source>
</evidence>
<evidence type="ECO:0000259" key="4">
    <source>
        <dbReference type="Pfam" id="PF03915"/>
    </source>
</evidence>
<feature type="compositionally biased region" description="Basic and acidic residues" evidence="3">
    <location>
        <begin position="915"/>
        <end position="926"/>
    </location>
</feature>
<accession>A0A674MSP6</accession>
<feature type="compositionally biased region" description="Polar residues" evidence="3">
    <location>
        <begin position="465"/>
        <end position="474"/>
    </location>
</feature>
<dbReference type="PANTHER" id="PTHR22741:SF5">
    <property type="entry name" value="SRC KINASE SIGNALING INHIBITOR 1"/>
    <property type="match status" value="1"/>
</dbReference>
<feature type="region of interest" description="Disordered" evidence="3">
    <location>
        <begin position="828"/>
        <end position="980"/>
    </location>
</feature>
<sequence>MSLSSHPISTCLKFISRSPRHSQSTQSGLADQAAKLSFASAESLETMSEADVPVGFNRMNRLRQSLPLSRSASQNKLRSPGVLFLQYGDETRRVHITHELSSLDTLHALIVHMFPQKLTAGMLKSPNTAILIKDEARNVFYELEDVRDIQDRSVIKIYRKEPIYASYPAAAHLANGDLRREMVYSSRDSSPTRRLNTLPSSSGSASSGSPSRSRLSYSGGRPPSFASPHSQLEQPRHPHHPSAGHGVDAALSPSPSAILERRDVKPDEEVSAKNLALMKNEGLYADPYSLMHEGRLSIASTQSLATIGDPFNFPVSTGLYRRGSVRSLSTYSAAALQGDLEDSLYKPGSSLYSDTYSSATLGMGFRMPPSSPQKITDMHMRDRDSYSSSPSRASPVRQTFRKDSTSSSVFVESPKSRPSSGSEPLDHRLERMEAMEKQIASLTGLVQSVLTRAPDSDSTEKTETNSDGSATAAHTPSAPLALMPPPPSNAAHVNSINHLQMQLHLSGLKKNATDLRKQLTQLRKTQLDNQDSVRSLLKRTEAELNVRVTDALRKQEDPLQRQRLLVEEERLKYLNEEELIIQQLHDLEKSVEEIQKESSVNHKLLSVQELEEKTNVLRKLGETLTELKNQFPGLQSKMRVVLRVEVEAVKFLKEEPHRLDALLKRCKTISDTLNTMRKQANEGIWKKQEDFSNPLSKHNDDLRKLSDFDIPTSPPLAINDLGGSNSLSNWSPHSSLSRGHRVQSGQHKDNHPAVPHKGKALEELERRTAADKALSVEVRLAAERDWEEKRASLTQYSAQDINRLLEETQAELMKAIPDLDFAAKQIKPSTNAPSTQPPQSGTGTPEHRVSKPQHKLPGGKEGGSRRSSDELTVPRYRTEKPSKSPPPPPPRRSFPSSPGLTSRSGEPLIPGKSIKKTESEETEGQKPHIKLRRAVSESPRPASTPPTLASEDREEREVEKKAADLESPSQEDNERQPQISEEKGFFFVEVLLDSNSFKSKIMWNKREGCSALEFGVRVISSVEAQQDVFIQNQRKASGDIRRVTYKRLDSLEETICELERTLIEISVPPPAGQRHTDPPSKGSPVHMSHGQTSGTRKPPVPPKPSSLDPASTQVPASHLLCRIML</sequence>
<feature type="compositionally biased region" description="Low complexity" evidence="3">
    <location>
        <begin position="199"/>
        <end position="224"/>
    </location>
</feature>
<proteinExistence type="predicted"/>
<dbReference type="GO" id="GO:0014069">
    <property type="term" value="C:postsynaptic density"/>
    <property type="evidence" value="ECO:0007669"/>
    <property type="project" value="TreeGrafter"/>
</dbReference>
<dbReference type="Pfam" id="PF03915">
    <property type="entry name" value="AIP3"/>
    <property type="match status" value="1"/>
</dbReference>
<feature type="compositionally biased region" description="Polar residues" evidence="3">
    <location>
        <begin position="405"/>
        <end position="422"/>
    </location>
</feature>
<feature type="region of interest" description="Disordered" evidence="3">
    <location>
        <begin position="184"/>
        <end position="252"/>
    </location>
</feature>
<reference evidence="5 6" key="1">
    <citation type="journal article" date="2011" name="Genome Biol. Evol.">
        <title>Integration of the genetic map and genome assembly of fugu facilitates insights into distinct features of genome evolution in teleosts and mammals.</title>
        <authorList>
            <person name="Kai W."/>
            <person name="Kikuchi K."/>
            <person name="Tohari S."/>
            <person name="Chew A.K."/>
            <person name="Tay A."/>
            <person name="Fujiwara A."/>
            <person name="Hosoya S."/>
            <person name="Suetake H."/>
            <person name="Naruse K."/>
            <person name="Brenner S."/>
            <person name="Suzuki Y."/>
            <person name="Venkatesh B."/>
        </authorList>
    </citation>
    <scope>NUCLEOTIDE SEQUENCE [LARGE SCALE GENOMIC DNA]</scope>
</reference>
<feature type="region of interest" description="Disordered" evidence="3">
    <location>
        <begin position="362"/>
        <end position="425"/>
    </location>
</feature>
<evidence type="ECO:0000256" key="1">
    <source>
        <dbReference type="ARBA" id="ARBA00023054"/>
    </source>
</evidence>
<protein>
    <submittedName>
        <fullName evidence="5">SRC kinase signaling inhibitor 1</fullName>
    </submittedName>
</protein>
<dbReference type="Ensembl" id="ENSTRUT00000083222.1">
    <property type="protein sequence ID" value="ENSTRUP00000064045.1"/>
    <property type="gene ID" value="ENSTRUG00000014357.3"/>
</dbReference>
<keyword evidence="6" id="KW-1185">Reference proteome</keyword>
<feature type="compositionally biased region" description="Low complexity" evidence="3">
    <location>
        <begin position="386"/>
        <end position="397"/>
    </location>
</feature>
<feature type="region of interest" description="Disordered" evidence="3">
    <location>
        <begin position="729"/>
        <end position="756"/>
    </location>
</feature>
<dbReference type="Proteomes" id="UP000005226">
    <property type="component" value="Chromosome 5"/>
</dbReference>
<dbReference type="GeneTree" id="ENSGT00940000157961"/>
<feature type="region of interest" description="Disordered" evidence="3">
    <location>
        <begin position="1066"/>
        <end position="1114"/>
    </location>
</feature>
<dbReference type="GO" id="GO:0005737">
    <property type="term" value="C:cytoplasm"/>
    <property type="evidence" value="ECO:0007669"/>
    <property type="project" value="TreeGrafter"/>
</dbReference>